<reference evidence="5" key="1">
    <citation type="submission" date="2019-08" db="EMBL/GenBank/DDBJ databases">
        <title>The improved chromosome-level genome for the pearl oyster Pinctada fucata martensii using PacBio sequencing and Hi-C.</title>
        <authorList>
            <person name="Zheng Z."/>
        </authorList>
    </citation>
    <scope>NUCLEOTIDE SEQUENCE</scope>
    <source>
        <strain evidence="5">ZZ-2019</strain>
        <tissue evidence="5">Adductor muscle</tissue>
    </source>
</reference>
<sequence>MQPKVTRAYDDLANPERCIVKMYEKYIQIRPQNEKSTAFYLRPKKYTTPAGWFDDIPVGIHTLQQTVSKLCKSCGFEGYFTNHCYMQQPLHVFMLLVWMNN</sequence>
<dbReference type="AlphaFoldDB" id="A0AA88XUX8"/>
<dbReference type="EMBL" id="VSWD01000011">
    <property type="protein sequence ID" value="KAK3088193.1"/>
    <property type="molecule type" value="Genomic_DNA"/>
</dbReference>
<evidence type="ECO:0000313" key="5">
    <source>
        <dbReference type="EMBL" id="KAK3088193.1"/>
    </source>
</evidence>
<keyword evidence="2" id="KW-0597">Phosphoprotein</keyword>
<evidence type="ECO:0000256" key="3">
    <source>
        <dbReference type="ARBA" id="ARBA00022843"/>
    </source>
</evidence>
<dbReference type="Pfam" id="PF12012">
    <property type="entry name" value="DUF3504"/>
    <property type="match status" value="1"/>
</dbReference>
<evidence type="ECO:0000256" key="1">
    <source>
        <dbReference type="ARBA" id="ARBA00022499"/>
    </source>
</evidence>
<name>A0AA88XUX8_PINIB</name>
<evidence type="ECO:0000259" key="4">
    <source>
        <dbReference type="Pfam" id="PF12012"/>
    </source>
</evidence>
<evidence type="ECO:0000313" key="6">
    <source>
        <dbReference type="Proteomes" id="UP001186944"/>
    </source>
</evidence>
<keyword evidence="1" id="KW-1017">Isopeptide bond</keyword>
<gene>
    <name evidence="5" type="ORF">FSP39_016021</name>
</gene>
<dbReference type="InterPro" id="IPR021893">
    <property type="entry name" value="ZMYM2-like_C"/>
</dbReference>
<feature type="domain" description="ZMYM2-like/QRICH1 C-terminal" evidence="4">
    <location>
        <begin position="5"/>
        <end position="71"/>
    </location>
</feature>
<evidence type="ECO:0000256" key="2">
    <source>
        <dbReference type="ARBA" id="ARBA00022553"/>
    </source>
</evidence>
<proteinExistence type="predicted"/>
<comment type="caution">
    <text evidence="5">The sequence shown here is derived from an EMBL/GenBank/DDBJ whole genome shotgun (WGS) entry which is preliminary data.</text>
</comment>
<organism evidence="5 6">
    <name type="scientific">Pinctada imbricata</name>
    <name type="common">Atlantic pearl-oyster</name>
    <name type="synonym">Pinctada martensii</name>
    <dbReference type="NCBI Taxonomy" id="66713"/>
    <lineage>
        <taxon>Eukaryota</taxon>
        <taxon>Metazoa</taxon>
        <taxon>Spiralia</taxon>
        <taxon>Lophotrochozoa</taxon>
        <taxon>Mollusca</taxon>
        <taxon>Bivalvia</taxon>
        <taxon>Autobranchia</taxon>
        <taxon>Pteriomorphia</taxon>
        <taxon>Pterioida</taxon>
        <taxon>Pterioidea</taxon>
        <taxon>Pteriidae</taxon>
        <taxon>Pinctada</taxon>
    </lineage>
</organism>
<keyword evidence="6" id="KW-1185">Reference proteome</keyword>
<protein>
    <recommendedName>
        <fullName evidence="4">ZMYM2-like/QRICH1 C-terminal domain-containing protein</fullName>
    </recommendedName>
</protein>
<accession>A0AA88XUX8</accession>
<keyword evidence="3" id="KW-0832">Ubl conjugation</keyword>
<dbReference type="Proteomes" id="UP001186944">
    <property type="component" value="Unassembled WGS sequence"/>
</dbReference>